<feature type="compositionally biased region" description="Polar residues" evidence="6">
    <location>
        <begin position="238"/>
        <end position="255"/>
    </location>
</feature>
<protein>
    <recommendedName>
        <fullName evidence="7">WW domain-containing protein</fullName>
    </recommendedName>
</protein>
<dbReference type="InterPro" id="IPR001202">
    <property type="entry name" value="WW_dom"/>
</dbReference>
<feature type="compositionally biased region" description="Acidic residues" evidence="6">
    <location>
        <begin position="1447"/>
        <end position="1468"/>
    </location>
</feature>
<sequence>MTLLPAKTAKTACRNDAVNVDEFIPYSPVEQLLKSYFQMTNGLPPSENVVALIEMIVQQWKESENASAGLRHFVAIACDASLVLSERGPEQAPPQLASALLASLAELKSFVDDAEVAHIFTDSLARRLKPLLKLANKNEKDAIWTSCFASDPVQQPQSVKVEETHMDAEGFVVTPMLQQHTKKRRRIEHLTEHQKEQRNHSVTVAGYNNLDASQLRMGTFATQSSEEEEIINSEEQDMQQSGLGAPTNDESQGQGKSMAVNLNLRRIQSRLARSSGKLANPEKQKTAKYENDIGMQFQQLRAAWIEAQRELIEQARIIESSATALCAGIYRVEMPTRGLVYHGSTWSVNDVNQEVWTLFATSRCSHRGMQAAYDRESSKLSFEAIALASLQRIADVQRYRFRQLRAGSCAACPFCATEMRARACKRTNEDASRAGNTGRRGRYRCAVKIQTAYRLHVARERAALKIQSAWRRNQGAYAAYLVRIGRTAAAANQDLGQIDDSDRRYVDNNEDDDDDDGLECIWSRHWDSWNEVHFYFHKESFETTFQKPSAYAEAESEREARRCMLREEMHERKFMLYEREQEKQRRLENDWSVHVDPESGAKYYENVHLGISTWDRPEVLGPDPDEPLWKMYLHPALNRPFYVHRDTQEATWERPVEELGFEYTECWDFESNQPYWVSSVTGEWTYERPDELVPDAVQGKSLELSEDERQQALDNEANRQWFEAFDEESGRPYYYCWNAFTKTTEEIVWDKPDALKQFVDLISHPEPTLRKAAIINIGGLFRKFPMWDVLSPRDAQGFVTALLDTVVGDEIIDIRLHAAKVLGSTLTISNYAAAAAAVGMFRRVSKARLPGSSAISDDQSQRKRIRIFVVEFIARAFNASAFPPADETRYWCFRSGTRPTQQLVAVVTSLLGPVIQFEQPEARLRCRAGILFVAYELLASREQLSPLVVANLLKMLEAESDLLVSQNDEADNASDFDFVDAEDADAFFEGDFACSDTLDVDLGLLQFCALFVPLMQDLLHDYKEDRRVEKAILTFLGIWASVFSRMDALEVRFRAAELRKECVTGFGALLGPHASRYEGFAKALAAADQEYAKLKVEVRRRVEAVRSVLQRPGTVVQLFAQKSDEAATASSTASHEAHAPVFASRTHGLADRICGIESMAMPVPTSERALVRVALRIPELPEVPENCTTVPPMLFRPGTELIPVCTPSMLKAIPDLQDMAELGYSPFLGVIAQVEPVTSMQPFQHSSQNAAGGKPRYDGESAESDDSSEDSAALTSALGSSDSGEPESAPIWAEDDRVEIRFRTSNGDIFAATVMIAEALEDDQDLEMWGSDRDESGAEIARSNPVPAALCGDGKVLFAPPCNFPPIPIVYKKDSGLPLYGAALPLRKRPVACTSDGIFAFAGDDRVTQFERPLVYSNSETKGGTAQEGLGLVSDEKKDTKVADGPNNEDESEEGEEDEDEEDDDDDLILGTFVGGDTESFSQLSSESSERGTSSTSLMAALYSADPSDDPANGRKTVPLLFDRAVIEFTHTTTEETCKVKVQTKFAPKRDLDVFVMLDPPEVFEVVPAVLRFSPAVTSISLDIIFRPQRHTEKSSSVQGEIRVQEFSGQVLGTAELRGFCGPAFEIKSMLRRPLWIGPGQQTTFIVAVSNVTPKQLDVAIKIIANTDDVEDDTYETDENLAFAADEQAIYAADPTDKTKAPVTLTRKRRSTLRAMDLEAPPTLSTLVDALERSPSGTAGGGATTKASNTTGPGRRNMNAFVKKPWAQVRKLMGGLGGFRVQRRVPYDRPQDRPQENVPFLEELARTAVNYSVVGKSLQAADPKLTLRYRLQEHDDNSDGDSDDESSVDSGPEWVNFDAHAKLDVDFGLVDPFQVIKRKFIIENMSSESSLVSLTLRGCPWIKLPNLLEVPARNQAIVDLELSGPGDWTGAFDFVIEITSMILRAPLQVRLIGFVGRALEFPLAPRTFFGISAPSGKPVTLSLPVVNHSPYELHFLLLPLGTHFTAAISSDPSTKTKIPALGCAWIEVSFSPGSFRGIYRSVLGVRVLHPVSITYAAAGPCGLLELVGVVAAPSGPQIPGGFDLNRIAALEAWIQETSPSSFVGPAGGSLDFARASGSVSQHTNYKGTSSKVVVEASVIAEDDSKLSVFASRGLVAESLGPSRALIKPENSVSDYPLRFGLVGVKHHLTVDNFPSHVSGILVCQEGPISFNILPREGRTPVVNFGNCLAGASSRRWVTIRNWSSKPVRYVLDLGDMEDRFGYAPVQVAGQDQEGHLAPFAACFLPLTFKPESEGQLREMACVQAFSDETYGHVQGRDAKREHAQEWAEKHVWATEIALVGNALVEAIHGLPEADELFDFGAVPVDSMTTRIWEPRNKGTTVQKLTFNVASPFTVSPALVTLEPEESAQVTISFHATTVGSYLQELTCMANGKPMVFPLRGIVGELKASTSAGPSGLISYGTRKTDTISSAFVTITNKGSLPLELSRVLYIGSPDLAWQLRKFQILFAGILPSYTETGQKVHIIERKHAWAILRRRLAHALRITRNKSVEAGMSSLTSQKIRMSMSRKGVHSRSSFKNSTLVYKVSGRAGLDSGFPPSQASKLQSSKRLQPLQQPSLNHKLARLQGSKILPASSMRSHEGRPGQMSMKRASPQIVSQQGSSGYLLGQSSHLLHPDKAAALMNAHADAELERFCKNGNTLIPIVPEIPSLRVFRPSAAIAKSVGSDAVDPEDTLAGRAKASTLPELPPLKSGDSYLFRIDFEGKLCVPLSVPVKLHFGPWQVSDMRMDLGLGDAEITNVKDCSQVLRFEGNAVRRLDLKPDVLAFKPTPAREHFPPDVLPEGNLLHIVATNASPHTLTFNCARCNNLSFEIPDKMIVVQPGSSVTVPIRFRPIHANTDYHANLALEDMFGRRNIRLSGRGAAAKVEAVTDVVRFPAIKIGKSATAKFILRNAGLFKSQIHISCNSEYFTLGQESFILGASGGTEPTIVTCTLPASARHSLRDTFAVEASLEVRWQLVPGGNWTTWLIPVSAEIGTVILEADAVECDLGLVTLNCASQASFRLRNLGTAPCEWTALHDMINATSGDCLNVELSASSGEIGAGQDTVLTIQFEPRTCDLLELVIPIESDGGNLTLRICGTVVAPQLIVPEDLDMDFGVILLEKRMQKGFKVENVGRIAVDVRAQLFIHNHTLEGSRKAKASRIVSMWGSSQEGETPTKVVQSAIRGRITELRHEISADREEALPDPDQVDFVRGACFALGPVEAHLEPGESVTTVLEAFGDPSLPDVQSEAVNVIGSWVITAQQLVDVEWKGRLRARIGKLDANVEVPTLLEGSRPREISAQDGALYSYFGVCMVNCEFLRRAACELVNNGTVNIEFLIQPEPRDMSNGDDSQEPVFEIQPRAGQLAPGERISIDVVFLAQTEGFHRLVTDVRFRPTGSAASSGGERLEQVVFCATSGVPRLVCLVGELKYGRCQIDGKPIVQTFQLQSAGNCPVSWSAKVVKGAEHFSLECFEGIISPQDDVLVPVRFSPRGACMPEDEDLLACTGLLLVEWAGQTPYEIELCGEGARGRLKWSVEGETPEGGIQFGTQPIHAGCHPAWRSVHLQNEGQLGLDVVVRADLDGSVFAICAREDERRQRDMEMQIERRFAQAELQQTLSGGALQVSRLMTQQALKLNSAARSLGDQNSKIFENEPVADRDMEDLSRLSSTDSKSTFTRKFHLTPGDVTVLHVGFAPIVERTHHGELEIGIAGVSGCEQHILVEGSGGEFRISAEQAMQIDSVGVGFTTLDTLTLRNTGKLHSQVEVTVDPPEVGQQMTFTVEEVLVHADDAHTRTRPMHETEMMHQKAHEAGIHHLQFLLHGESTVRLLVGFFPTHVGQLSGALLIRPLHEGLGDAEDLLATSSRVRAKETAGTRRQNIVGPFGLVIPFSIDAVNNRLRLFRTSNVAMGRLACGQTCTDIRLLANGTDMEIDFSVRFSRQDAAWSVSPEIGTLGPGTQVELHITFTTPREGESSGGKRDNAIDVDDWHEVEIEVLNETTGARDVCIRGYGAAGFPALQTNLDGQNRVDFGACQLNSAVSVPIVFRNVGTGMLHVQPRIEYESKEDHEQVLFIGWERPNSTHRDRSLPAQLDMAVGRSPEHLTYAKSLGDLLSHTGDGTGEGIDQPIFTGFGVLEPGAELRMMITFSPRFRGEVAAKLVIETNAERGRGGGASEVSLTGAGHSFDLHMDLLTNRIHFGTWMLGQSHTIKVPLRRRGDENVPVKLLFDKVRYERAWPPPFGCGGILTVGEGTTGKAKPEPLQHELGHVRLSSAEVDVSGSESTEENVDEVELELSVPSSWLDNKLVPKRESIEALRTLINAQPAPPANSTVSLFLLRPGSLPPYQIDVMFSFKFPRIAVELSEPVPSDGEKDRILIRDLGEIGRPGESVLAGLSEKDRSHVGAVIRFGSVLTRQAVAKSFVISSDSPLRIPFKAQIEVQKHANSTENYNAFFSLSRKEGVLEAEEPMAIKLRCNFSIPFDATHNPALVRIQFLHGALPEMIIPIDVRTMDHVFSAVHLAPVKFVEPVFVGRAGKGILRLANVTGDPVEANITFGDAAFSLGGGLVNPVKIPAQEEPMEIAVHFLPSEDAAYDSSIDIQVDKMVFSVGISGIGSRAGLKLKPTNCVDFGFVGAMLRGDETLAVRNTSALPLLVEVDCAGIGEAWLDARPRHFTLKARSSQMVQLEFLPTKEASYDGALVVRAFEAESDIKEKDSSMKMGSGAFRRRQLVEETVRVAGVGGRVSLAFPKELNFGRISTHIRQAAYLELANKGDVAMDVRLVARDVDGVAVVKFVPSELALLPGQSVDVNVLLTLQLDQEQSFWIDILPVVADAQDFGVTASNPYSWSLRVAAFGDKIDLSEEMQRILAEERLPKLAFRSDDVEDEHLRHVLRPVVQLPQASFAHLLRPVEPSLDAASVQFQNALARPAPLVSEVPQHATRPKWHENRAPLKLERSSRESAAQALSTSYTFSNARWKALFAGGGDDDDDGDLDHDNSGSRGGSGPHDENGGIHANHARRK</sequence>
<keyword evidence="3" id="KW-0963">Cytoplasm</keyword>
<dbReference type="InterPro" id="IPR052614">
    <property type="entry name" value="CFAP65"/>
</dbReference>
<evidence type="ECO:0000313" key="8">
    <source>
        <dbReference type="EMBL" id="GBG33905.1"/>
    </source>
</evidence>
<dbReference type="CDD" id="cd00201">
    <property type="entry name" value="WW"/>
    <property type="match status" value="2"/>
</dbReference>
<accession>A0A2R5GTK0</accession>
<feature type="region of interest" description="Disordered" evidence="6">
    <location>
        <begin position="4965"/>
        <end position="4989"/>
    </location>
</feature>
<feature type="compositionally biased region" description="Acidic residues" evidence="6">
    <location>
        <begin position="225"/>
        <end position="237"/>
    </location>
</feature>
<dbReference type="PROSITE" id="PS50096">
    <property type="entry name" value="IQ"/>
    <property type="match status" value="1"/>
</dbReference>
<dbReference type="SUPFAM" id="SSF51045">
    <property type="entry name" value="WW domain"/>
    <property type="match status" value="1"/>
</dbReference>
<feature type="domain" description="WW" evidence="7">
    <location>
        <begin position="623"/>
        <end position="657"/>
    </location>
</feature>
<dbReference type="Gene3D" id="2.60.40.10">
    <property type="entry name" value="Immunoglobulins"/>
    <property type="match status" value="7"/>
</dbReference>
<dbReference type="EMBL" id="BEYU01000173">
    <property type="protein sequence ID" value="GBG33905.1"/>
    <property type="molecule type" value="Genomic_DNA"/>
</dbReference>
<dbReference type="SUPFAM" id="SSF48371">
    <property type="entry name" value="ARM repeat"/>
    <property type="match status" value="1"/>
</dbReference>
<feature type="region of interest" description="Disordered" evidence="6">
    <location>
        <begin position="1243"/>
        <end position="1292"/>
    </location>
</feature>
<dbReference type="PROSITE" id="PS50020">
    <property type="entry name" value="WW_DOMAIN_2"/>
    <property type="match status" value="2"/>
</dbReference>
<dbReference type="Proteomes" id="UP000241890">
    <property type="component" value="Unassembled WGS sequence"/>
</dbReference>
<name>A0A2R5GTK0_9STRA</name>
<evidence type="ECO:0000313" key="9">
    <source>
        <dbReference type="Proteomes" id="UP000241890"/>
    </source>
</evidence>
<feature type="region of interest" description="Disordered" evidence="6">
    <location>
        <begin position="1732"/>
        <end position="1758"/>
    </location>
</feature>
<evidence type="ECO:0000259" key="7">
    <source>
        <dbReference type="PROSITE" id="PS50020"/>
    </source>
</evidence>
<evidence type="ECO:0000256" key="3">
    <source>
        <dbReference type="ARBA" id="ARBA00022490"/>
    </source>
</evidence>
<feature type="compositionally biased region" description="Acidic residues" evidence="6">
    <location>
        <begin position="1260"/>
        <end position="1269"/>
    </location>
</feature>
<feature type="region of interest" description="Disordered" evidence="6">
    <location>
        <begin position="1418"/>
        <end position="1495"/>
    </location>
</feature>
<dbReference type="Pfam" id="PF22544">
    <property type="entry name" value="HYDIN_VesB_CFA65-like_Ig"/>
    <property type="match status" value="1"/>
</dbReference>
<dbReference type="InParanoid" id="A0A2R5GTK0"/>
<dbReference type="InterPro" id="IPR053879">
    <property type="entry name" value="HYDIN_VesB_CFA65-like_Ig"/>
</dbReference>
<dbReference type="GO" id="GO:0005737">
    <property type="term" value="C:cytoplasm"/>
    <property type="evidence" value="ECO:0007669"/>
    <property type="project" value="UniProtKB-SubCell"/>
</dbReference>
<feature type="region of interest" description="Disordered" evidence="6">
    <location>
        <begin position="2622"/>
        <end position="2645"/>
    </location>
</feature>
<evidence type="ECO:0000256" key="2">
    <source>
        <dbReference type="ARBA" id="ARBA00004496"/>
    </source>
</evidence>
<dbReference type="InterPro" id="IPR013783">
    <property type="entry name" value="Ig-like_fold"/>
</dbReference>
<keyword evidence="5" id="KW-0966">Cell projection</keyword>
<evidence type="ECO:0000256" key="4">
    <source>
        <dbReference type="ARBA" id="ARBA00023069"/>
    </source>
</evidence>
<feature type="region of interest" description="Disordered" evidence="6">
    <location>
        <begin position="5010"/>
        <end position="5050"/>
    </location>
</feature>
<keyword evidence="9" id="KW-1185">Reference proteome</keyword>
<feature type="compositionally biased region" description="Basic and acidic residues" evidence="6">
    <location>
        <begin position="4973"/>
        <end position="4988"/>
    </location>
</feature>
<evidence type="ECO:0000256" key="6">
    <source>
        <dbReference type="SAM" id="MobiDB-lite"/>
    </source>
</evidence>
<dbReference type="SMART" id="SM00456">
    <property type="entry name" value="WW"/>
    <property type="match status" value="5"/>
</dbReference>
<dbReference type="PROSITE" id="PS01159">
    <property type="entry name" value="WW_DOMAIN_1"/>
    <property type="match status" value="2"/>
</dbReference>
<feature type="compositionally biased region" description="Low complexity" evidence="6">
    <location>
        <begin position="1478"/>
        <end position="1495"/>
    </location>
</feature>
<comment type="subcellular location">
    <subcellularLocation>
        <location evidence="1">Cell projection</location>
        <location evidence="1">Cilium</location>
    </subcellularLocation>
    <subcellularLocation>
        <location evidence="2">Cytoplasm</location>
    </subcellularLocation>
</comment>
<comment type="caution">
    <text evidence="8">The sequence shown here is derived from an EMBL/GenBank/DDBJ whole genome shotgun (WGS) entry which is preliminary data.</text>
</comment>
<dbReference type="OrthoDB" id="79452at2759"/>
<keyword evidence="4" id="KW-0969">Cilium</keyword>
<dbReference type="InterPro" id="IPR016024">
    <property type="entry name" value="ARM-type_fold"/>
</dbReference>
<reference evidence="8 9" key="1">
    <citation type="submission" date="2017-12" db="EMBL/GenBank/DDBJ databases">
        <title>Sequencing, de novo assembly and annotation of complete genome of a new Thraustochytrid species, strain FCC1311.</title>
        <authorList>
            <person name="Sedici K."/>
            <person name="Godart F."/>
            <person name="Aiese Cigliano R."/>
            <person name="Sanseverino W."/>
            <person name="Barakat M."/>
            <person name="Ortet P."/>
            <person name="Marechal E."/>
            <person name="Cagnac O."/>
            <person name="Amato A."/>
        </authorList>
    </citation>
    <scope>NUCLEOTIDE SEQUENCE [LARGE SCALE GENOMIC DNA]</scope>
</reference>
<feature type="region of interest" description="Disordered" evidence="6">
    <location>
        <begin position="222"/>
        <end position="256"/>
    </location>
</feature>
<evidence type="ECO:0000256" key="5">
    <source>
        <dbReference type="ARBA" id="ARBA00023273"/>
    </source>
</evidence>
<feature type="domain" description="WW" evidence="7">
    <location>
        <begin position="585"/>
        <end position="619"/>
    </location>
</feature>
<dbReference type="PANTHER" id="PTHR46127:SF1">
    <property type="entry name" value="CILIA- AND FLAGELLA-ASSOCIATED PROTEIN 65"/>
    <property type="match status" value="1"/>
</dbReference>
<dbReference type="PANTHER" id="PTHR46127">
    <property type="entry name" value="CILIA- AND FLAGELLA-ASSOCIATED PROTEIN 65"/>
    <property type="match status" value="1"/>
</dbReference>
<dbReference type="GO" id="GO:0005929">
    <property type="term" value="C:cilium"/>
    <property type="evidence" value="ECO:0007669"/>
    <property type="project" value="UniProtKB-SubCell"/>
</dbReference>
<proteinExistence type="predicted"/>
<organism evidence="8 9">
    <name type="scientific">Hondaea fermentalgiana</name>
    <dbReference type="NCBI Taxonomy" id="2315210"/>
    <lineage>
        <taxon>Eukaryota</taxon>
        <taxon>Sar</taxon>
        <taxon>Stramenopiles</taxon>
        <taxon>Bigyra</taxon>
        <taxon>Labyrinthulomycetes</taxon>
        <taxon>Thraustochytrida</taxon>
        <taxon>Thraustochytriidae</taxon>
        <taxon>Hondaea</taxon>
    </lineage>
</organism>
<dbReference type="InterPro" id="IPR036020">
    <property type="entry name" value="WW_dom_sf"/>
</dbReference>
<evidence type="ECO:0000256" key="1">
    <source>
        <dbReference type="ARBA" id="ARBA00004138"/>
    </source>
</evidence>
<dbReference type="Gene3D" id="2.20.70.10">
    <property type="match status" value="2"/>
</dbReference>
<gene>
    <name evidence="8" type="ORF">FCC1311_101282</name>
</gene>